<feature type="transmembrane region" description="Helical" evidence="1">
    <location>
        <begin position="53"/>
        <end position="73"/>
    </location>
</feature>
<evidence type="ECO:0000313" key="2">
    <source>
        <dbReference type="EMBL" id="KRM30115.1"/>
    </source>
</evidence>
<name>A0A0R1XTS0_9LACO</name>
<gene>
    <name evidence="2" type="ORF">FC91_GL002929</name>
</gene>
<comment type="caution">
    <text evidence="2">The sequence shown here is derived from an EMBL/GenBank/DDBJ whole genome shotgun (WGS) entry which is preliminary data.</text>
</comment>
<dbReference type="EMBL" id="AZFW01000006">
    <property type="protein sequence ID" value="KRM30115.1"/>
    <property type="molecule type" value="Genomic_DNA"/>
</dbReference>
<dbReference type="PIRSF" id="PIRSF037394">
    <property type="entry name" value="ABC_thiamine-permease_YkoE_prd"/>
    <property type="match status" value="1"/>
</dbReference>
<proteinExistence type="predicted"/>
<evidence type="ECO:0000256" key="1">
    <source>
        <dbReference type="SAM" id="Phobius"/>
    </source>
</evidence>
<sequence>MQHANSQVAQVNPVRWTIRDVIFLALIGVFFGIIYQLWSYVYYALAATPLKPYANDMTIGVWIMAGPLAGVLLRKVGASVIGELLAAAVEMMLFSSWGAADLISGFIQGIGNELGFAATGYKNWDKLGLLMSTIGATIVTFAWDWFQSGYKAYTPTMNITLLIIRFVSIGFFSGVLVYWIRQLVAKTGLLK</sequence>
<feature type="transmembrane region" description="Helical" evidence="1">
    <location>
        <begin position="127"/>
        <end position="146"/>
    </location>
</feature>
<dbReference type="RefSeq" id="WP_051225326.1">
    <property type="nucleotide sequence ID" value="NZ_AUEH01000028.1"/>
</dbReference>
<keyword evidence="1" id="KW-1133">Transmembrane helix</keyword>
<dbReference type="Pfam" id="PF09819">
    <property type="entry name" value="ABC_cobalt"/>
    <property type="match status" value="1"/>
</dbReference>
<feature type="transmembrane region" description="Helical" evidence="1">
    <location>
        <begin position="21"/>
        <end position="41"/>
    </location>
</feature>
<dbReference type="InterPro" id="IPR017195">
    <property type="entry name" value="ABC_thiamin-permease_prd"/>
</dbReference>
<keyword evidence="1" id="KW-0812">Transmembrane</keyword>
<dbReference type="eggNOG" id="COG4721">
    <property type="taxonomic scope" value="Bacteria"/>
</dbReference>
<dbReference type="OrthoDB" id="8017424at2"/>
<accession>A0A0R1XTS0</accession>
<keyword evidence="1" id="KW-0472">Membrane</keyword>
<dbReference type="AlphaFoldDB" id="A0A0R1XTS0"/>
<protein>
    <submittedName>
        <fullName evidence="2">Uncharacterized protein</fullName>
    </submittedName>
</protein>
<organism evidence="2 3">
    <name type="scientific">Schleiferilactobacillus harbinensis DSM 16991</name>
    <dbReference type="NCBI Taxonomy" id="1122147"/>
    <lineage>
        <taxon>Bacteria</taxon>
        <taxon>Bacillati</taxon>
        <taxon>Bacillota</taxon>
        <taxon>Bacilli</taxon>
        <taxon>Lactobacillales</taxon>
        <taxon>Lactobacillaceae</taxon>
        <taxon>Schleiferilactobacillus</taxon>
    </lineage>
</organism>
<evidence type="ECO:0000313" key="3">
    <source>
        <dbReference type="Proteomes" id="UP000050949"/>
    </source>
</evidence>
<feature type="transmembrane region" description="Helical" evidence="1">
    <location>
        <begin position="158"/>
        <end position="180"/>
    </location>
</feature>
<dbReference type="Proteomes" id="UP000050949">
    <property type="component" value="Unassembled WGS sequence"/>
</dbReference>
<reference evidence="2 3" key="1">
    <citation type="journal article" date="2015" name="Genome Announc.">
        <title>Expanding the biotechnology potential of lactobacilli through comparative genomics of 213 strains and associated genera.</title>
        <authorList>
            <person name="Sun Z."/>
            <person name="Harris H.M."/>
            <person name="McCann A."/>
            <person name="Guo C."/>
            <person name="Argimon S."/>
            <person name="Zhang W."/>
            <person name="Yang X."/>
            <person name="Jeffery I.B."/>
            <person name="Cooney J.C."/>
            <person name="Kagawa T.F."/>
            <person name="Liu W."/>
            <person name="Song Y."/>
            <person name="Salvetti E."/>
            <person name="Wrobel A."/>
            <person name="Rasinkangas P."/>
            <person name="Parkhill J."/>
            <person name="Rea M.C."/>
            <person name="O'Sullivan O."/>
            <person name="Ritari J."/>
            <person name="Douillard F.P."/>
            <person name="Paul Ross R."/>
            <person name="Yang R."/>
            <person name="Briner A.E."/>
            <person name="Felis G.E."/>
            <person name="de Vos W.M."/>
            <person name="Barrangou R."/>
            <person name="Klaenhammer T.R."/>
            <person name="Caufield P.W."/>
            <person name="Cui Y."/>
            <person name="Zhang H."/>
            <person name="O'Toole P.W."/>
        </authorList>
    </citation>
    <scope>NUCLEOTIDE SEQUENCE [LARGE SCALE GENOMIC DNA]</scope>
    <source>
        <strain evidence="2 3">DSM 16991</strain>
    </source>
</reference>
<dbReference type="PATRIC" id="fig|1122147.4.peg.3015"/>